<feature type="transmembrane region" description="Helical" evidence="7">
    <location>
        <begin position="114"/>
        <end position="132"/>
    </location>
</feature>
<keyword evidence="2" id="KW-1003">Cell membrane</keyword>
<evidence type="ECO:0000313" key="10">
    <source>
        <dbReference type="EMBL" id="SFP28224.1"/>
    </source>
</evidence>
<reference evidence="10 11" key="1">
    <citation type="submission" date="2016-10" db="EMBL/GenBank/DDBJ databases">
        <authorList>
            <person name="de Groot N.N."/>
        </authorList>
    </citation>
    <scope>NUCLEOTIDE SEQUENCE [LARGE SCALE GENOMIC DNA]</scope>
    <source>
        <strain evidence="10 11">DSM 17073</strain>
    </source>
</reference>
<dbReference type="Proteomes" id="UP000242243">
    <property type="component" value="Unassembled WGS sequence"/>
</dbReference>
<dbReference type="GO" id="GO:0022857">
    <property type="term" value="F:transmembrane transporter activity"/>
    <property type="evidence" value="ECO:0007669"/>
    <property type="project" value="InterPro"/>
</dbReference>
<proteinExistence type="inferred from homology"/>
<protein>
    <submittedName>
        <fullName evidence="9 10">Membrane protein</fullName>
    </submittedName>
</protein>
<dbReference type="PANTHER" id="PTHR34390">
    <property type="entry name" value="UPF0442 PROTEIN YJJB-RELATED"/>
    <property type="match status" value="1"/>
</dbReference>
<feature type="transmembrane region" description="Helical" evidence="7">
    <location>
        <begin position="167"/>
        <end position="186"/>
    </location>
</feature>
<evidence type="ECO:0000256" key="6">
    <source>
        <dbReference type="ARBA" id="ARBA00034125"/>
    </source>
</evidence>
<dbReference type="PANTHER" id="PTHR34390:SF2">
    <property type="entry name" value="SUCCINATE TRANSPORTER SUBUNIT YJJP-RELATED"/>
    <property type="match status" value="1"/>
</dbReference>
<evidence type="ECO:0000256" key="3">
    <source>
        <dbReference type="ARBA" id="ARBA00022692"/>
    </source>
</evidence>
<evidence type="ECO:0000256" key="7">
    <source>
        <dbReference type="SAM" id="Phobius"/>
    </source>
</evidence>
<evidence type="ECO:0000259" key="8">
    <source>
        <dbReference type="Pfam" id="PF06738"/>
    </source>
</evidence>
<dbReference type="GO" id="GO:0005886">
    <property type="term" value="C:plasma membrane"/>
    <property type="evidence" value="ECO:0007669"/>
    <property type="project" value="UniProtKB-SubCell"/>
</dbReference>
<dbReference type="OrthoDB" id="9813917at2"/>
<reference evidence="9 12" key="2">
    <citation type="submission" date="2019-07" db="EMBL/GenBank/DDBJ databases">
        <title>Whole genome shotgun sequence of Halolactibacillus halophilus NBRC 100868.</title>
        <authorList>
            <person name="Hosoyama A."/>
            <person name="Uohara A."/>
            <person name="Ohji S."/>
            <person name="Ichikawa N."/>
        </authorList>
    </citation>
    <scope>NUCLEOTIDE SEQUENCE [LARGE SCALE GENOMIC DNA]</scope>
    <source>
        <strain evidence="9 12">NBRC 100868</strain>
    </source>
</reference>
<comment type="similarity">
    <text evidence="6">Belongs to the ThrE exporter (TC 2.A.79) family.</text>
</comment>
<name>A0A1I5P2A7_9BACI</name>
<dbReference type="Pfam" id="PF06738">
    <property type="entry name" value="ThrE"/>
    <property type="match status" value="1"/>
</dbReference>
<dbReference type="EMBL" id="FOXC01000012">
    <property type="protein sequence ID" value="SFP28224.1"/>
    <property type="molecule type" value="Genomic_DNA"/>
</dbReference>
<keyword evidence="12" id="KW-1185">Reference proteome</keyword>
<dbReference type="GO" id="GO:0015744">
    <property type="term" value="P:succinate transport"/>
    <property type="evidence" value="ECO:0007669"/>
    <property type="project" value="TreeGrafter"/>
</dbReference>
<keyword evidence="3 7" id="KW-0812">Transmembrane</keyword>
<gene>
    <name evidence="9" type="ORF">HHA03_10520</name>
    <name evidence="10" type="ORF">SAMN05421839_11244</name>
</gene>
<evidence type="ECO:0000256" key="4">
    <source>
        <dbReference type="ARBA" id="ARBA00022989"/>
    </source>
</evidence>
<accession>A0A1I5P2A7</accession>
<sequence length="246" mass="26760">MERYTVTDVCLLAGKLMLQSGAETYRVEDTMVRIAQAFGMDRAQAHATPTAIMFATDLTEPTNFVRIISRETDLHKVTQVNGVSRAISAGHLDVSEAAKALETIENQKDTYPNYIQLLAAAFASGCFTIMFDGSWLDFLPAFFVGALGYGLMSYFHDMVKIRFFAEFLAASFVGLFAYLMIFLNLGQQIDKIVIGAIMPLVPGLLITNAVRDLMAGHLVSGITKGAEAFLTAAAIGAGIAVIFFIF</sequence>
<dbReference type="AlphaFoldDB" id="A0A1I5P2A7"/>
<evidence type="ECO:0000256" key="5">
    <source>
        <dbReference type="ARBA" id="ARBA00023136"/>
    </source>
</evidence>
<evidence type="ECO:0000313" key="12">
    <source>
        <dbReference type="Proteomes" id="UP000321547"/>
    </source>
</evidence>
<feature type="transmembrane region" description="Helical" evidence="7">
    <location>
        <begin position="192"/>
        <end position="214"/>
    </location>
</feature>
<keyword evidence="4 7" id="KW-1133">Transmembrane helix</keyword>
<organism evidence="10 11">
    <name type="scientific">Halolactibacillus halophilus</name>
    <dbReference type="NCBI Taxonomy" id="306540"/>
    <lineage>
        <taxon>Bacteria</taxon>
        <taxon>Bacillati</taxon>
        <taxon>Bacillota</taxon>
        <taxon>Bacilli</taxon>
        <taxon>Bacillales</taxon>
        <taxon>Bacillaceae</taxon>
        <taxon>Halolactibacillus</taxon>
    </lineage>
</organism>
<dbReference type="STRING" id="306540.SAMN05421839_11244"/>
<evidence type="ECO:0000256" key="2">
    <source>
        <dbReference type="ARBA" id="ARBA00022475"/>
    </source>
</evidence>
<dbReference type="InterPro" id="IPR010619">
    <property type="entry name" value="ThrE-like_N"/>
</dbReference>
<dbReference type="Proteomes" id="UP000321547">
    <property type="component" value="Unassembled WGS sequence"/>
</dbReference>
<dbReference type="RefSeq" id="WP_089831433.1">
    <property type="nucleotide sequence ID" value="NZ_BJWI01000011.1"/>
</dbReference>
<feature type="transmembrane region" description="Helical" evidence="7">
    <location>
        <begin position="226"/>
        <end position="245"/>
    </location>
</feature>
<evidence type="ECO:0000313" key="9">
    <source>
        <dbReference type="EMBL" id="GEM01520.1"/>
    </source>
</evidence>
<dbReference type="InterPro" id="IPR050539">
    <property type="entry name" value="ThrE_Dicarb/AminoAcid_Exp"/>
</dbReference>
<dbReference type="EMBL" id="BJWI01000011">
    <property type="protein sequence ID" value="GEM01520.1"/>
    <property type="molecule type" value="Genomic_DNA"/>
</dbReference>
<evidence type="ECO:0000313" key="11">
    <source>
        <dbReference type="Proteomes" id="UP000242243"/>
    </source>
</evidence>
<keyword evidence="5 7" id="KW-0472">Membrane</keyword>
<evidence type="ECO:0000256" key="1">
    <source>
        <dbReference type="ARBA" id="ARBA00004651"/>
    </source>
</evidence>
<feature type="domain" description="Threonine/serine exporter-like N-terminal" evidence="8">
    <location>
        <begin position="8"/>
        <end position="244"/>
    </location>
</feature>
<comment type="subcellular location">
    <subcellularLocation>
        <location evidence="1">Cell membrane</location>
        <topology evidence="1">Multi-pass membrane protein</topology>
    </subcellularLocation>
</comment>